<evidence type="ECO:0000313" key="1">
    <source>
        <dbReference type="EMBL" id="CAF1761204.1"/>
    </source>
</evidence>
<protein>
    <submittedName>
        <fullName evidence="1">(rape) hypothetical protein</fullName>
    </submittedName>
</protein>
<reference evidence="1" key="1">
    <citation type="submission" date="2021-01" db="EMBL/GenBank/DDBJ databases">
        <authorList>
            <consortium name="Genoscope - CEA"/>
            <person name="William W."/>
        </authorList>
    </citation>
    <scope>NUCLEOTIDE SEQUENCE</scope>
</reference>
<gene>
    <name evidence="1" type="ORF">DARMORV10_C09P45940.1</name>
</gene>
<sequence>MREFRTHESFTKHVNSVLRGGVVVLAVVVKTVADMVKTVADMVKKKDVKGSKRRRNDSSTSDMERRLCIKYFANGPCDYSPNRAYANYHRHYIQLELKRVFGIMKF</sequence>
<dbReference type="EMBL" id="HG994373">
    <property type="protein sequence ID" value="CAF1761204.1"/>
    <property type="molecule type" value="Genomic_DNA"/>
</dbReference>
<dbReference type="AlphaFoldDB" id="A0A816J1Y8"/>
<dbReference type="Proteomes" id="UP001295469">
    <property type="component" value="Chromosome C09"/>
</dbReference>
<accession>A0A816J1Y8</accession>
<organism evidence="1">
    <name type="scientific">Brassica napus</name>
    <name type="common">Rape</name>
    <dbReference type="NCBI Taxonomy" id="3708"/>
    <lineage>
        <taxon>Eukaryota</taxon>
        <taxon>Viridiplantae</taxon>
        <taxon>Streptophyta</taxon>
        <taxon>Embryophyta</taxon>
        <taxon>Tracheophyta</taxon>
        <taxon>Spermatophyta</taxon>
        <taxon>Magnoliopsida</taxon>
        <taxon>eudicotyledons</taxon>
        <taxon>Gunneridae</taxon>
        <taxon>Pentapetalae</taxon>
        <taxon>rosids</taxon>
        <taxon>malvids</taxon>
        <taxon>Brassicales</taxon>
        <taxon>Brassicaceae</taxon>
        <taxon>Brassiceae</taxon>
        <taxon>Brassica</taxon>
    </lineage>
</organism>
<name>A0A816J1Y8_BRANA</name>
<proteinExistence type="predicted"/>